<protein>
    <submittedName>
        <fullName evidence="1">Uncharacterized protein</fullName>
    </submittedName>
</protein>
<dbReference type="EMBL" id="KJ489401">
    <property type="protein sequence ID" value="AHZ10768.1"/>
    <property type="molecule type" value="Genomic_DNA"/>
</dbReference>
<evidence type="ECO:0000313" key="1">
    <source>
        <dbReference type="EMBL" id="AHZ10768.1"/>
    </source>
</evidence>
<dbReference type="RefSeq" id="YP_009036257.1">
    <property type="nucleotide sequence ID" value="NC_024211.1"/>
</dbReference>
<dbReference type="GeneID" id="19525895"/>
<organism evidence="1 2">
    <name type="scientific">Bacillus phage Megatron</name>
    <dbReference type="NCBI Taxonomy" id="1486661"/>
    <lineage>
        <taxon>Viruses</taxon>
        <taxon>Duplodnaviria</taxon>
        <taxon>Heunggongvirae</taxon>
        <taxon>Uroviricota</taxon>
        <taxon>Caudoviricetes</taxon>
        <taxon>Herelleviridae</taxon>
        <taxon>Bastillevirinae</taxon>
        <taxon>Wphvirus</taxon>
        <taxon>Wphvirus megatron</taxon>
    </lineage>
</organism>
<sequence>MARRLVCYKDVWHTDEGDVYIVGTKEGEVLRKDSKEVHPVTAAINHGLAKLEDSKEPKLSCCEASGQLVSCVVKMYPSKELARTVRNVYTPFRCEYVPKKEFVKELLIQSGNKYAIVESVKMDETGYELV</sequence>
<keyword evidence="2" id="KW-1185">Reference proteome</keyword>
<name>A0A024B3Z7_9CAUD</name>
<dbReference type="Proteomes" id="UP000026906">
    <property type="component" value="Segment"/>
</dbReference>
<reference evidence="2" key="1">
    <citation type="submission" date="2014-09" db="EMBL/GenBank/DDBJ databases">
        <authorList>
            <person name="Sauder A.B."/>
            <person name="McKenzie Q.R."/>
            <person name="Temple L.M."/>
            <person name="Alexis B.K."/>
            <person name="Al-Atrache Z."/>
            <person name="Lewis L.O."/>
            <person name="Loesser-Casey K.E."/>
            <person name="Mitchell K.J."/>
        </authorList>
    </citation>
    <scope>NUCLEOTIDE SEQUENCE [LARGE SCALE GENOMIC DNA]</scope>
</reference>
<dbReference type="KEGG" id="vg:19525895"/>
<proteinExistence type="predicted"/>
<evidence type="ECO:0000313" key="2">
    <source>
        <dbReference type="Proteomes" id="UP000026906"/>
    </source>
</evidence>
<accession>A0A024B3Z7</accession>